<dbReference type="Gene3D" id="2.60.120.560">
    <property type="entry name" value="Exo-inulinase, domain 1"/>
    <property type="match status" value="1"/>
</dbReference>
<feature type="glycosylation site" description="N-linked (GlcNAc...) asparagine" evidence="10 11">
    <location>
        <position position="405"/>
    </location>
</feature>
<feature type="domain" description="Glycosyl hydrolase family 32 N-terminal" evidence="7">
    <location>
        <begin position="178"/>
        <end position="472"/>
    </location>
</feature>
<keyword evidence="6" id="KW-0732">Signal</keyword>
<dbReference type="PROSITE" id="PS00609">
    <property type="entry name" value="GLYCOSYL_HYDROL_F32"/>
    <property type="match status" value="1"/>
</dbReference>
<feature type="disulfide bond" evidence="10 11">
    <location>
        <begin position="143"/>
        <end position="555"/>
    </location>
</feature>
<feature type="binding site" evidence="11">
    <location>
        <position position="448"/>
    </location>
    <ligand>
        <name>beta-D-fructose</name>
        <dbReference type="ChEBI" id="CHEBI:28645"/>
    </ligand>
</feature>
<evidence type="ECO:0007829" key="13">
    <source>
        <dbReference type="PDB" id="8BEU"/>
    </source>
</evidence>
<dbReference type="FunFam" id="2.115.10.20:FF:000002">
    <property type="entry name" value="Invertase 2"/>
    <property type="match status" value="1"/>
</dbReference>
<evidence type="ECO:0000256" key="3">
    <source>
        <dbReference type="ARBA" id="ARBA00023295"/>
    </source>
</evidence>
<evidence type="ECO:0000259" key="7">
    <source>
        <dbReference type="Pfam" id="PF00251"/>
    </source>
</evidence>
<proteinExistence type="evidence at protein level"/>
<feature type="chain" id="PRO_5032863845" evidence="6">
    <location>
        <begin position="21"/>
        <end position="675"/>
    </location>
</feature>
<feature type="glycosylation site" description="O-linked (Man...) threonine" evidence="10 11">
    <location>
        <position position="151"/>
    </location>
</feature>
<dbReference type="SMR" id="A0A856TAI5"/>
<dbReference type="EMBL" id="MH779452">
    <property type="protein sequence ID" value="QFG75712.1"/>
    <property type="molecule type" value="Genomic_DNA"/>
</dbReference>
<reference evidence="10 11" key="2">
    <citation type="journal article" date="2022" name="Int. J. Mol. Sci.">
        <title>Insights into the Structure of the Highly Glycosylated Ffase from &lt;i&gt;Rhodotorula dairenensis&lt;/i&gt; Enhance Its Biotechnological Potential.</title>
        <authorList>
            <person name="Jimenez-Ortega E."/>
            <person name="Narmontaite E."/>
            <person name="Gonzalez-Perez B."/>
            <person name="Plou F.J."/>
            <person name="Fernandez-Lobato M."/>
            <person name="Sanz-Aparicio J."/>
        </authorList>
    </citation>
    <scope>X-RAY CRYSTALLOGRAPHY (1.86 ANGSTROMS) IN COMPLEX WITH BETA-D-FRUCTOSE</scope>
    <scope>GLYCOSYLATION AT THR-146; SER-147; SER-151; THR-153; THR-157; THR-161; THR-163; ASN-197; ASN-240; ASN-255; ASN-263; ASN-341; ASN-405; ASN-475; ASN-505; ASN-514; ASN-525; ASN-535 AND ASN-546</scope>
    <scope>DISULFIDE BONDS</scope>
</reference>
<dbReference type="Gene3D" id="2.115.10.20">
    <property type="entry name" value="Glycosyl hydrolase domain, family 43"/>
    <property type="match status" value="1"/>
</dbReference>
<feature type="glycosylation site" description="O-linked (Man...) threonine" evidence="13">
    <location>
        <position position="157"/>
    </location>
</feature>
<dbReference type="SUPFAM" id="SSF75005">
    <property type="entry name" value="Arabinanase/levansucrase/invertase"/>
    <property type="match status" value="1"/>
</dbReference>
<feature type="glycosylation site" description="O-linked (Man...) threonine" evidence="10 13">
    <location>
        <position position="147"/>
    </location>
</feature>
<comment type="similarity">
    <text evidence="1 4">Belongs to the glycosyl hydrolase 32 family.</text>
</comment>
<feature type="glycosylation site" description="O-linked (Man...) threonine" evidence="10 11">
    <location>
        <position position="163"/>
    </location>
</feature>
<dbReference type="AlphaFoldDB" id="A0A856TAI5"/>
<dbReference type="InterPro" id="IPR013320">
    <property type="entry name" value="ConA-like_dom_sf"/>
</dbReference>
<dbReference type="GO" id="GO:0004575">
    <property type="term" value="F:sucrose alpha-glucosidase activity"/>
    <property type="evidence" value="ECO:0007669"/>
    <property type="project" value="TreeGrafter"/>
</dbReference>
<organism evidence="9">
    <name type="scientific">Rhodotorula dairenensis</name>
    <dbReference type="NCBI Taxonomy" id="86832"/>
    <lineage>
        <taxon>Eukaryota</taxon>
        <taxon>Fungi</taxon>
        <taxon>Dikarya</taxon>
        <taxon>Basidiomycota</taxon>
        <taxon>Pucciniomycotina</taxon>
        <taxon>Microbotryomycetes</taxon>
        <taxon>Sporidiobolales</taxon>
        <taxon>Sporidiobolaceae</taxon>
        <taxon>Rhodotorula</taxon>
    </lineage>
</organism>
<feature type="binding site" evidence="11">
    <location>
        <position position="187"/>
    </location>
    <ligand>
        <name>beta-D-fructose</name>
        <dbReference type="ChEBI" id="CHEBI:28645"/>
    </ligand>
</feature>
<sequence length="675" mass="70686">MKFTLLSVVAIAAAASDSYAAPAASSLAGPVTTGVFSAVSAIPSFATNLSGQVASATSTVLSGSTASGSSATAAPSASASGASSMQSMASSLSGSAFSPSSMMPIASGNMTMPNMTSSASASSAASTATGVAGGAGSNSSSSCAPTSLPASATELPTTVPTGTVITGDYTGSYRPQVHYSPPKGFMNDPNGCHRDRNGTYHLYYQYNPLEYVAGNQHWGHATSDDLYHWTNQPIAIFPPNSTSQVFSGSAVLDPNNTSGFFPNTTDGVVAVYTLNTPTLQVQEVAYSTDGGYNFTPYENNPVLSVGSNQFRDPKVFWYEDHWVMAVAAANDFTIEIYTSPNLTSWTFASNFTHHGLLGLAYECPNLVQVPFQDDPSKSAWLMYISINPGAPLGGSVGQYFPGDFNGTHFVAYDSAARIADFAKDNYASQWFADTENGESISIAWASNWQYTQQVPTSAQAFRSAMSLPRRNYLTNITRLGWDLVSLPYDLSPVVGPSLLSSSEANSTADVDFTNVTSNAVWFSLNVTLPDAAIQNASLISADASINITFLPSTKCSSSSGSGSDSPAATLTYFYAGLTNGALALTRPAASSSWGAENPFFTDKFSYTLVDPLTSLVGVFDRSMLEVFVNEGAHSATMLVFPDSPVGSMKVATGGLPEGTQVNLQVNGLESTWQSS</sequence>
<feature type="glycosylation site" description="O-linked (Man...) threonine" evidence="10 11">
    <location>
        <position position="153"/>
    </location>
</feature>
<dbReference type="Pfam" id="PF08244">
    <property type="entry name" value="Glyco_hydro_32C"/>
    <property type="match status" value="1"/>
</dbReference>
<feature type="glycosylation site" description="N-linked (GlcNAc...) asparagine" evidence="11">
    <location>
        <position position="514"/>
    </location>
</feature>
<keyword evidence="10 11" id="KW-0002">3D-structure</keyword>
<feature type="glycosylation site" description="N-linked (GlcNAc...) asparagine" evidence="10 11">
    <location>
        <position position="525"/>
    </location>
</feature>
<dbReference type="PDB" id="8BEQ">
    <property type="method" value="X-ray"/>
    <property type="resolution" value="2.07 A"/>
    <property type="chains" value="A/B=1-675"/>
</dbReference>
<dbReference type="CDD" id="cd18622">
    <property type="entry name" value="GH32_Inu-like"/>
    <property type="match status" value="1"/>
</dbReference>
<feature type="signal peptide" evidence="6">
    <location>
        <begin position="1"/>
        <end position="20"/>
    </location>
</feature>
<keyword evidence="3 4" id="KW-0326">Glycosidase</keyword>
<evidence type="ECO:0007829" key="10">
    <source>
        <dbReference type="PDB" id="8BEQ"/>
    </source>
</evidence>
<dbReference type="InterPro" id="IPR013189">
    <property type="entry name" value="Glyco_hydro_32_C"/>
</dbReference>
<evidence type="ECO:0000259" key="8">
    <source>
        <dbReference type="Pfam" id="PF08244"/>
    </source>
</evidence>
<dbReference type="PANTHER" id="PTHR42800:SF2">
    <property type="entry name" value="INVERTASE-RELATED"/>
    <property type="match status" value="1"/>
</dbReference>
<feature type="compositionally biased region" description="Low complexity" evidence="5">
    <location>
        <begin position="137"/>
        <end position="160"/>
    </location>
</feature>
<dbReference type="PDB" id="8BES">
    <property type="method" value="X-ray"/>
    <property type="resolution" value="1.86 A"/>
    <property type="chains" value="A/B/C/D=1-675"/>
</dbReference>
<feature type="glycosylation site" description="N-linked (GlcNAc...) asparagine" evidence="10 11">
    <location>
        <position position="263"/>
    </location>
</feature>
<evidence type="ECO:0000256" key="1">
    <source>
        <dbReference type="ARBA" id="ARBA00009902"/>
    </source>
</evidence>
<dbReference type="SUPFAM" id="SSF49899">
    <property type="entry name" value="Concanavalin A-like lectins/glucanases"/>
    <property type="match status" value="1"/>
</dbReference>
<feature type="glycosylation site" description="O-linked (Man...) threonine" evidence="10 11">
    <location>
        <position position="146"/>
    </location>
</feature>
<evidence type="ECO:0007829" key="12">
    <source>
        <dbReference type="PDB" id="8BET"/>
    </source>
</evidence>
<feature type="glycosylation site" description="N-linked (GlcNAc...) asparagine" evidence="11 12">
    <location>
        <position position="535"/>
    </location>
</feature>
<feature type="glycosylation site" description="N-linked (GlcNAc...) asparagine" evidence="10">
    <location>
        <position position="197"/>
    </location>
</feature>
<reference evidence="9" key="1">
    <citation type="submission" date="2018-08" db="EMBL/GenBank/DDBJ databases">
        <title>Molecular characterization of a beta-fructofuranosidase from Rhodotorula dairenensis, a producer of prebiotic sugars and fructosylated compounds.</title>
        <authorList>
            <person name="Gimeno-Perez M."/>
            <person name="Castillo-Rosa E."/>
            <person name="Merdzo Z."/>
            <person name="Martin de Hijas C."/>
            <person name="Fernandez-Lobato M."/>
        </authorList>
    </citation>
    <scope>NUCLEOTIDE SEQUENCE</scope>
    <source>
        <strain evidence="9">CECT 1416</strain>
    </source>
</reference>
<evidence type="ECO:0000313" key="9">
    <source>
        <dbReference type="EMBL" id="QFG75712.1"/>
    </source>
</evidence>
<feature type="domain" description="Glycosyl hydrolase family 32 C-terminal" evidence="8">
    <location>
        <begin position="577"/>
        <end position="649"/>
    </location>
</feature>
<feature type="binding site" evidence="11">
    <location>
        <position position="247"/>
    </location>
    <ligand>
        <name>beta-D-fructose</name>
        <dbReference type="ChEBI" id="CHEBI:28645"/>
    </ligand>
</feature>
<protein>
    <submittedName>
        <fullName evidence="9">Beta-fructofuranosidase</fullName>
        <ecNumber evidence="9">3.2.1.26</ecNumber>
    </submittedName>
</protein>
<feature type="binding site" evidence="11">
    <location>
        <position position="312"/>
    </location>
    <ligand>
        <name>beta-D-fructose</name>
        <dbReference type="ChEBI" id="CHEBI:28645"/>
    </ligand>
</feature>
<evidence type="ECO:0007829" key="11">
    <source>
        <dbReference type="PDB" id="8BES"/>
    </source>
</evidence>
<feature type="glycosylation site" description="N-linked (GlcNAc...) asparagine" evidence="10 11">
    <location>
        <position position="475"/>
    </location>
</feature>
<dbReference type="GO" id="GO:0005987">
    <property type="term" value="P:sucrose catabolic process"/>
    <property type="evidence" value="ECO:0007669"/>
    <property type="project" value="TreeGrafter"/>
</dbReference>
<feature type="glycosylation site" description="N-linked (GlcNAc...) asparagine" evidence="11 13">
    <location>
        <position position="546"/>
    </location>
</feature>
<feature type="glycosylation site" description="N-linked (GlcNAc...) asparagine" evidence="10 11">
    <location>
        <position position="240"/>
    </location>
</feature>
<keyword evidence="2 4" id="KW-0378">Hydrolase</keyword>
<evidence type="ECO:0000256" key="5">
    <source>
        <dbReference type="SAM" id="MobiDB-lite"/>
    </source>
</evidence>
<dbReference type="PDB" id="8BET">
    <property type="method" value="X-ray"/>
    <property type="resolution" value="2.38 A"/>
    <property type="chains" value="A/B/C/D=1-675"/>
</dbReference>
<dbReference type="PDB" id="8BEU">
    <property type="method" value="X-ray"/>
    <property type="resolution" value="2.27 A"/>
    <property type="chains" value="A/B/C/D=1-675"/>
</dbReference>
<feature type="glycosylation site" description="N-linked (GlcNAc...) asparagine" evidence="10 11">
    <location>
        <position position="341"/>
    </location>
</feature>
<dbReference type="Pfam" id="PF00251">
    <property type="entry name" value="Glyco_hydro_32N"/>
    <property type="match status" value="1"/>
</dbReference>
<feature type="binding site" evidence="11">
    <location>
        <position position="311"/>
    </location>
    <ligand>
        <name>beta-D-fructose</name>
        <dbReference type="ChEBI" id="CHEBI:28645"/>
    </ligand>
</feature>
<dbReference type="PANTHER" id="PTHR42800">
    <property type="entry name" value="EXOINULINASE INUD (AFU_ORTHOLOGUE AFUA_5G00480)"/>
    <property type="match status" value="1"/>
</dbReference>
<feature type="glycosylation site" description="O-linked (Man...) threonine" evidence="10 11">
    <location>
        <position position="161"/>
    </location>
</feature>
<gene>
    <name evidence="9" type="primary">INV</name>
</gene>
<feature type="glycosylation site" description="N-linked (GlcNAc...) asparagine" evidence="10 11">
    <location>
        <position position="505"/>
    </location>
</feature>
<dbReference type="EC" id="3.2.1.26" evidence="9"/>
<dbReference type="GO" id="GO:0000324">
    <property type="term" value="C:fungal-type vacuole"/>
    <property type="evidence" value="ECO:0007669"/>
    <property type="project" value="TreeGrafter"/>
</dbReference>
<dbReference type="InterPro" id="IPR018053">
    <property type="entry name" value="Glyco_hydro_32_AS"/>
</dbReference>
<evidence type="ECO:0000256" key="4">
    <source>
        <dbReference type="RuleBase" id="RU362110"/>
    </source>
</evidence>
<evidence type="ECO:0000256" key="2">
    <source>
        <dbReference type="ARBA" id="ARBA00022801"/>
    </source>
</evidence>
<dbReference type="InterPro" id="IPR001362">
    <property type="entry name" value="Glyco_hydro_32"/>
</dbReference>
<dbReference type="InterPro" id="IPR013148">
    <property type="entry name" value="Glyco_hydro_32_N"/>
</dbReference>
<feature type="region of interest" description="Disordered" evidence="5">
    <location>
        <begin position="128"/>
        <end position="160"/>
    </location>
</feature>
<evidence type="ECO:0000256" key="6">
    <source>
        <dbReference type="SAM" id="SignalP"/>
    </source>
</evidence>
<dbReference type="InterPro" id="IPR023296">
    <property type="entry name" value="Glyco_hydro_beta-prop_sf"/>
</dbReference>
<name>A0A856TAI5_9BASI</name>
<feature type="glycosylation site" description="N-linked (GlcNAc...) asparagine" evidence="11 12">
    <location>
        <position position="255"/>
    </location>
</feature>
<accession>A0A856TAI5</accession>
<feature type="binding site" evidence="11">
    <location>
        <position position="216"/>
    </location>
    <ligand>
        <name>beta-D-fructose</name>
        <dbReference type="ChEBI" id="CHEBI:28645"/>
    </ligand>
</feature>
<dbReference type="SMART" id="SM00640">
    <property type="entry name" value="Glyco_32"/>
    <property type="match status" value="1"/>
</dbReference>